<dbReference type="GO" id="GO:0016554">
    <property type="term" value="P:cytidine to uridine editing"/>
    <property type="evidence" value="ECO:0007669"/>
    <property type="project" value="InterPro"/>
</dbReference>
<accession>A0A835RHS7</accession>
<sequence length="178" mass="19936">MRRMEETWRRRFWLGQKQISRPSIPSILAVSEGHEQNDRDTKEAPTSSVAHSKGLQDEVGEAFAGKLQPKAVVRGIFEAGGWQQRSTENVRDAQMCIYDASWESDFGFCCDIDDKSSRELAHVPGVLSVSPDLRICTRCTLNERPLISELDLSTRITKVGSKSSKRGSLRAALELIEV</sequence>
<name>A0A835RHS7_VANPL</name>
<gene>
    <name evidence="4" type="ORF">HPP92_005958</name>
</gene>
<dbReference type="Proteomes" id="UP000636800">
    <property type="component" value="Chromosome 2"/>
</dbReference>
<feature type="compositionally biased region" description="Basic and acidic residues" evidence="2">
    <location>
        <begin position="32"/>
        <end position="43"/>
    </location>
</feature>
<dbReference type="InterPro" id="IPR039206">
    <property type="entry name" value="MORF/ORRM1/DAG-like"/>
</dbReference>
<evidence type="ECO:0000313" key="5">
    <source>
        <dbReference type="Proteomes" id="UP000636800"/>
    </source>
</evidence>
<proteinExistence type="predicted"/>
<reference evidence="4 5" key="1">
    <citation type="journal article" date="2020" name="Nat. Food">
        <title>A phased Vanilla planifolia genome enables genetic improvement of flavour and production.</title>
        <authorList>
            <person name="Hasing T."/>
            <person name="Tang H."/>
            <person name="Brym M."/>
            <person name="Khazi F."/>
            <person name="Huang T."/>
            <person name="Chambers A.H."/>
        </authorList>
    </citation>
    <scope>NUCLEOTIDE SEQUENCE [LARGE SCALE GENOMIC DNA]</scope>
    <source>
        <tissue evidence="4">Leaf</tissue>
    </source>
</reference>
<keyword evidence="1" id="KW-0809">Transit peptide</keyword>
<dbReference type="EMBL" id="JADCNL010000002">
    <property type="protein sequence ID" value="KAG0492560.1"/>
    <property type="molecule type" value="Genomic_DNA"/>
</dbReference>
<feature type="region of interest" description="Disordered" evidence="2">
    <location>
        <begin position="32"/>
        <end position="54"/>
    </location>
</feature>
<dbReference type="Pfam" id="PF21864">
    <property type="entry name" value="MORF_dom"/>
    <property type="match status" value="1"/>
</dbReference>
<evidence type="ECO:0000256" key="1">
    <source>
        <dbReference type="ARBA" id="ARBA00022946"/>
    </source>
</evidence>
<keyword evidence="5" id="KW-1185">Reference proteome</keyword>
<protein>
    <recommendedName>
        <fullName evidence="3">MORF/ORRM1/DAG-like MORF domain-containing protein</fullName>
    </recommendedName>
</protein>
<evidence type="ECO:0000256" key="2">
    <source>
        <dbReference type="SAM" id="MobiDB-lite"/>
    </source>
</evidence>
<dbReference type="GO" id="GO:0080156">
    <property type="term" value="P:mitochondrial mRNA modification"/>
    <property type="evidence" value="ECO:0007669"/>
    <property type="project" value="TreeGrafter"/>
</dbReference>
<dbReference type="AlphaFoldDB" id="A0A835RHS7"/>
<dbReference type="PANTHER" id="PTHR31346">
    <property type="entry name" value="MULTIPLE ORGANELLAR RNA EDITING FACTOR 2, CHLOROPLASTIC-RELATED-RELATED"/>
    <property type="match status" value="1"/>
</dbReference>
<feature type="domain" description="MORF/ORRM1/DAG-like MORF" evidence="3">
    <location>
        <begin position="88"/>
        <end position="135"/>
    </location>
</feature>
<dbReference type="GO" id="GO:0005739">
    <property type="term" value="C:mitochondrion"/>
    <property type="evidence" value="ECO:0007669"/>
    <property type="project" value="TreeGrafter"/>
</dbReference>
<comment type="caution">
    <text evidence="4">The sequence shown here is derived from an EMBL/GenBank/DDBJ whole genome shotgun (WGS) entry which is preliminary data.</text>
</comment>
<evidence type="ECO:0000259" key="3">
    <source>
        <dbReference type="Pfam" id="PF21864"/>
    </source>
</evidence>
<evidence type="ECO:0000313" key="4">
    <source>
        <dbReference type="EMBL" id="KAG0492560.1"/>
    </source>
</evidence>
<dbReference type="InterPro" id="IPR054059">
    <property type="entry name" value="MORF/ORRM1/DAG-like_MORF"/>
</dbReference>
<dbReference type="OrthoDB" id="10252718at2759"/>
<organism evidence="4 5">
    <name type="scientific">Vanilla planifolia</name>
    <name type="common">Vanilla</name>
    <dbReference type="NCBI Taxonomy" id="51239"/>
    <lineage>
        <taxon>Eukaryota</taxon>
        <taxon>Viridiplantae</taxon>
        <taxon>Streptophyta</taxon>
        <taxon>Embryophyta</taxon>
        <taxon>Tracheophyta</taxon>
        <taxon>Spermatophyta</taxon>
        <taxon>Magnoliopsida</taxon>
        <taxon>Liliopsida</taxon>
        <taxon>Asparagales</taxon>
        <taxon>Orchidaceae</taxon>
        <taxon>Vanilloideae</taxon>
        <taxon>Vanilleae</taxon>
        <taxon>Vanilla</taxon>
    </lineage>
</organism>
<dbReference type="PANTHER" id="PTHR31346:SF11">
    <property type="entry name" value="ORGANELLE RRM DOMAIN-CONTAINING PROTEIN 1, CHLOROPLASTIC"/>
    <property type="match status" value="1"/>
</dbReference>